<name>R7G8G8_9FIRM</name>
<organism evidence="2 3">
    <name type="scientific">Amedibacillus dolichus CAG:375</name>
    <dbReference type="NCBI Taxonomy" id="1263076"/>
    <lineage>
        <taxon>Bacteria</taxon>
        <taxon>Bacillati</taxon>
        <taxon>Bacillota</taxon>
        <taxon>Erysipelotrichia</taxon>
        <taxon>Erysipelotrichales</taxon>
        <taxon>Erysipelotrichaceae</taxon>
        <taxon>Amedibacillus</taxon>
    </lineage>
</organism>
<dbReference type="Proteomes" id="UP000018093">
    <property type="component" value="Unassembled WGS sequence"/>
</dbReference>
<reference evidence="2" key="1">
    <citation type="submission" date="2012-11" db="EMBL/GenBank/DDBJ databases">
        <title>Dependencies among metagenomic species, viruses, plasmids and units of genetic variation.</title>
        <authorList>
            <person name="Nielsen H.B."/>
            <person name="Almeida M."/>
            <person name="Juncker A.S."/>
            <person name="Rasmussen S."/>
            <person name="Li J."/>
            <person name="Sunagawa S."/>
            <person name="Plichta D."/>
            <person name="Gautier L."/>
            <person name="Le Chatelier E."/>
            <person name="Peletier E."/>
            <person name="Bonde I."/>
            <person name="Nielsen T."/>
            <person name="Manichanh C."/>
            <person name="Arumugam M."/>
            <person name="Batto J."/>
            <person name="Santos M.B.Q.D."/>
            <person name="Blom N."/>
            <person name="Borruel N."/>
            <person name="Burgdorf K.S."/>
            <person name="Boumezbeur F."/>
            <person name="Casellas F."/>
            <person name="Dore J."/>
            <person name="Guarner F."/>
            <person name="Hansen T."/>
            <person name="Hildebrand F."/>
            <person name="Kaas R.S."/>
            <person name="Kennedy S."/>
            <person name="Kristiansen K."/>
            <person name="Kultima J.R."/>
            <person name="Leonard P."/>
            <person name="Levenez F."/>
            <person name="Lund O."/>
            <person name="Moumen B."/>
            <person name="Le Paslier D."/>
            <person name="Pons N."/>
            <person name="Pedersen O."/>
            <person name="Prifti E."/>
            <person name="Qin J."/>
            <person name="Raes J."/>
            <person name="Tap J."/>
            <person name="Tims S."/>
            <person name="Ussery D.W."/>
            <person name="Yamada T."/>
            <person name="MetaHit consortium"/>
            <person name="Renault P."/>
            <person name="Sicheritz-Ponten T."/>
            <person name="Bork P."/>
            <person name="Wang J."/>
            <person name="Brunak S."/>
            <person name="Ehrlich S.D."/>
        </authorList>
    </citation>
    <scope>NUCLEOTIDE SEQUENCE [LARGE SCALE GENOMIC DNA]</scope>
</reference>
<sequence length="58" mass="7207">MKIEKLYEELKRCDLEITKLEQKKTQIKDKIKIEEQRLLEKRMKERNLSFEDLLKLID</sequence>
<evidence type="ECO:0000313" key="3">
    <source>
        <dbReference type="Proteomes" id="UP000018093"/>
    </source>
</evidence>
<gene>
    <name evidence="2" type="ORF">BN631_00915</name>
</gene>
<protein>
    <submittedName>
        <fullName evidence="2">Uncharacterized protein</fullName>
    </submittedName>
</protein>
<keyword evidence="1" id="KW-0175">Coiled coil</keyword>
<comment type="caution">
    <text evidence="2">The sequence shown here is derived from an EMBL/GenBank/DDBJ whole genome shotgun (WGS) entry which is preliminary data.</text>
</comment>
<dbReference type="RefSeq" id="WP_022420299.1">
    <property type="nucleotide sequence ID" value="NZ_FR898571.1"/>
</dbReference>
<feature type="coiled-coil region" evidence="1">
    <location>
        <begin position="3"/>
        <end position="37"/>
    </location>
</feature>
<accession>R7G8G8</accession>
<evidence type="ECO:0000256" key="1">
    <source>
        <dbReference type="SAM" id="Coils"/>
    </source>
</evidence>
<dbReference type="EMBL" id="CBIN010000067">
    <property type="protein sequence ID" value="CDE22277.1"/>
    <property type="molecule type" value="Genomic_DNA"/>
</dbReference>
<dbReference type="AlphaFoldDB" id="R7G8G8"/>
<evidence type="ECO:0000313" key="2">
    <source>
        <dbReference type="EMBL" id="CDE22277.1"/>
    </source>
</evidence>
<proteinExistence type="predicted"/>